<comment type="caution">
    <text evidence="1">The sequence shown here is derived from an EMBL/GenBank/DDBJ whole genome shotgun (WGS) entry which is preliminary data.</text>
</comment>
<name>A0A5N6JTP9_MONLA</name>
<dbReference type="Proteomes" id="UP000326757">
    <property type="component" value="Unassembled WGS sequence"/>
</dbReference>
<dbReference type="OrthoDB" id="3522500at2759"/>
<dbReference type="EMBL" id="VIGI01000015">
    <property type="protein sequence ID" value="KAB8291148.1"/>
    <property type="molecule type" value="Genomic_DNA"/>
</dbReference>
<reference evidence="1 2" key="1">
    <citation type="submission" date="2019-06" db="EMBL/GenBank/DDBJ databases">
        <title>Genome Sequence of the Brown Rot Fungal Pathogen Monilinia laxa.</title>
        <authorList>
            <person name="De Miccolis Angelini R.M."/>
            <person name="Landi L."/>
            <person name="Abate D."/>
            <person name="Pollastro S."/>
            <person name="Romanazzi G."/>
            <person name="Faretra F."/>
        </authorList>
    </citation>
    <scope>NUCLEOTIDE SEQUENCE [LARGE SCALE GENOMIC DNA]</scope>
    <source>
        <strain evidence="1 2">Mlax316</strain>
    </source>
</reference>
<organism evidence="1 2">
    <name type="scientific">Monilinia laxa</name>
    <name type="common">Brown rot fungus</name>
    <name type="synonym">Sclerotinia laxa</name>
    <dbReference type="NCBI Taxonomy" id="61186"/>
    <lineage>
        <taxon>Eukaryota</taxon>
        <taxon>Fungi</taxon>
        <taxon>Dikarya</taxon>
        <taxon>Ascomycota</taxon>
        <taxon>Pezizomycotina</taxon>
        <taxon>Leotiomycetes</taxon>
        <taxon>Helotiales</taxon>
        <taxon>Sclerotiniaceae</taxon>
        <taxon>Monilinia</taxon>
    </lineage>
</organism>
<keyword evidence="2" id="KW-1185">Reference proteome</keyword>
<protein>
    <submittedName>
        <fullName evidence="1">Uncharacterized protein</fullName>
    </submittedName>
</protein>
<evidence type="ECO:0000313" key="2">
    <source>
        <dbReference type="Proteomes" id="UP000326757"/>
    </source>
</evidence>
<proteinExistence type="predicted"/>
<sequence length="186" mass="20824">MDIMATIDATPQSGITMRPKVTTLSADYWAKNSSFPTGNMMRPRVIAMSEDFWAKNPTFPKDLTYLGQVLTLSLIILNHIKFFDTEKLVVFMGTVYLPYLDGELKNNPLSPDDLWHQKGYRDVSIGHKSICCLMLDGHSTSPFDNALTTHLKNNCKFLLNLCGNRVSPNCNHFNCGSGNWTATGLD</sequence>
<accession>A0A5N6JTP9</accession>
<gene>
    <name evidence="1" type="ORF">EYC80_009836</name>
</gene>
<evidence type="ECO:0000313" key="1">
    <source>
        <dbReference type="EMBL" id="KAB8291148.1"/>
    </source>
</evidence>
<dbReference type="AlphaFoldDB" id="A0A5N6JTP9"/>